<dbReference type="RefSeq" id="WP_168630100.1">
    <property type="nucleotide sequence ID" value="NZ_BONL01000001.1"/>
</dbReference>
<evidence type="ECO:0000256" key="2">
    <source>
        <dbReference type="SAM" id="Phobius"/>
    </source>
</evidence>
<feature type="domain" description="IPT/TIG" evidence="3">
    <location>
        <begin position="222"/>
        <end position="305"/>
    </location>
</feature>
<feature type="domain" description="IPT/TIG" evidence="3">
    <location>
        <begin position="1924"/>
        <end position="2005"/>
    </location>
</feature>
<dbReference type="InterPro" id="IPR013783">
    <property type="entry name" value="Ig-like_fold"/>
</dbReference>
<keyword evidence="2" id="KW-1133">Transmembrane helix</keyword>
<evidence type="ECO:0000313" key="4">
    <source>
        <dbReference type="EMBL" id="NKY22971.1"/>
    </source>
</evidence>
<keyword evidence="5" id="KW-1185">Reference proteome</keyword>
<evidence type="ECO:0000313" key="5">
    <source>
        <dbReference type="Proteomes" id="UP000581206"/>
    </source>
</evidence>
<feature type="domain" description="IPT/TIG" evidence="3">
    <location>
        <begin position="306"/>
        <end position="388"/>
    </location>
</feature>
<feature type="domain" description="IPT/TIG" evidence="3">
    <location>
        <begin position="479"/>
        <end position="560"/>
    </location>
</feature>
<protein>
    <recommendedName>
        <fullName evidence="3">IPT/TIG domain-containing protein</fullName>
    </recommendedName>
</protein>
<dbReference type="SMART" id="SM00429">
    <property type="entry name" value="IPT"/>
    <property type="match status" value="25"/>
</dbReference>
<dbReference type="InterPro" id="IPR002909">
    <property type="entry name" value="IPT_dom"/>
</dbReference>
<feature type="domain" description="IPT/TIG" evidence="3">
    <location>
        <begin position="1756"/>
        <end position="1835"/>
    </location>
</feature>
<feature type="domain" description="IPT/TIG" evidence="3">
    <location>
        <begin position="1327"/>
        <end position="1408"/>
    </location>
</feature>
<feature type="domain" description="IPT/TIG" evidence="3">
    <location>
        <begin position="989"/>
        <end position="1071"/>
    </location>
</feature>
<feature type="domain" description="IPT/TIG" evidence="3">
    <location>
        <begin position="392"/>
        <end position="474"/>
    </location>
</feature>
<evidence type="ECO:0000259" key="3">
    <source>
        <dbReference type="SMART" id="SM00429"/>
    </source>
</evidence>
<keyword evidence="2" id="KW-0812">Transmembrane</keyword>
<feature type="transmembrane region" description="Helical" evidence="2">
    <location>
        <begin position="2482"/>
        <end position="2500"/>
    </location>
</feature>
<feature type="domain" description="IPT/TIG" evidence="3">
    <location>
        <begin position="1415"/>
        <end position="1496"/>
    </location>
</feature>
<organism evidence="4 5">
    <name type="scientific">Cellulomonas denverensis</name>
    <dbReference type="NCBI Taxonomy" id="264297"/>
    <lineage>
        <taxon>Bacteria</taxon>
        <taxon>Bacillati</taxon>
        <taxon>Actinomycetota</taxon>
        <taxon>Actinomycetes</taxon>
        <taxon>Micrococcales</taxon>
        <taxon>Cellulomonadaceae</taxon>
        <taxon>Cellulomonas</taxon>
    </lineage>
</organism>
<feature type="domain" description="IPT/TIG" evidence="3">
    <location>
        <begin position="1245"/>
        <end position="1326"/>
    </location>
</feature>
<dbReference type="Pfam" id="PF01833">
    <property type="entry name" value="TIG"/>
    <property type="match status" value="24"/>
</dbReference>
<dbReference type="CDD" id="cd00603">
    <property type="entry name" value="IPT_PCSR"/>
    <property type="match status" value="4"/>
</dbReference>
<feature type="domain" description="IPT/TIG" evidence="3">
    <location>
        <begin position="2094"/>
        <end position="2185"/>
    </location>
</feature>
<feature type="domain" description="IPT/TIG" evidence="3">
    <location>
        <begin position="1497"/>
        <end position="1578"/>
    </location>
</feature>
<proteinExistence type="predicted"/>
<gene>
    <name evidence="4" type="ORF">HGA03_09895</name>
</gene>
<keyword evidence="2" id="KW-0472">Membrane</keyword>
<dbReference type="CDD" id="cd00102">
    <property type="entry name" value="IPT"/>
    <property type="match status" value="5"/>
</dbReference>
<evidence type="ECO:0000256" key="1">
    <source>
        <dbReference type="ARBA" id="ARBA00022729"/>
    </source>
</evidence>
<feature type="domain" description="IPT/TIG" evidence="3">
    <location>
        <begin position="817"/>
        <end position="900"/>
    </location>
</feature>
<name>A0A7X6KVC4_9CELL</name>
<feature type="domain" description="IPT/TIG" evidence="3">
    <location>
        <begin position="1667"/>
        <end position="1749"/>
    </location>
</feature>
<dbReference type="EMBL" id="JAAXOX010000004">
    <property type="protein sequence ID" value="NKY22971.1"/>
    <property type="molecule type" value="Genomic_DNA"/>
</dbReference>
<feature type="domain" description="IPT/TIG" evidence="3">
    <location>
        <begin position="732"/>
        <end position="813"/>
    </location>
</feature>
<dbReference type="InterPro" id="IPR052387">
    <property type="entry name" value="Fibrocystin"/>
</dbReference>
<accession>A0A7X6KVC4</accession>
<dbReference type="Gene3D" id="2.60.40.10">
    <property type="entry name" value="Immunoglobulins"/>
    <property type="match status" value="26"/>
</dbReference>
<dbReference type="SUPFAM" id="SSF81296">
    <property type="entry name" value="E set domains"/>
    <property type="match status" value="26"/>
</dbReference>
<dbReference type="Proteomes" id="UP000581206">
    <property type="component" value="Unassembled WGS sequence"/>
</dbReference>
<dbReference type="PANTHER" id="PTHR46769">
    <property type="entry name" value="POLYCYSTIC KIDNEY AND HEPATIC DISEASE 1 (AUTOSOMAL RECESSIVE)-LIKE 1"/>
    <property type="match status" value="1"/>
</dbReference>
<feature type="domain" description="IPT/TIG" evidence="3">
    <location>
        <begin position="2281"/>
        <end position="2362"/>
    </location>
</feature>
<comment type="caution">
    <text evidence="4">The sequence shown here is derived from an EMBL/GenBank/DDBJ whole genome shotgun (WGS) entry which is preliminary data.</text>
</comment>
<feature type="domain" description="IPT/TIG" evidence="3">
    <location>
        <begin position="1585"/>
        <end position="1666"/>
    </location>
</feature>
<feature type="domain" description="IPT/TIG" evidence="3">
    <location>
        <begin position="650"/>
        <end position="731"/>
    </location>
</feature>
<sequence>MLAFVWVVLTPQPSRAAPGDANASGVTLGLNANLLGVPLVNLSGTVGTAVAPAAGGTSSTGILDVGAVLGTGIGVTAGGTVTDITATRTATQSSASAEIAGVTIGVLGINAVQTGVVRAQAICPAGGTPTSSASVTNLVLLGQAVTLNAATPTVSVSAAVNVAGLVGARLAATAQQITTTTATGATATAVLVSLTLTATVGLPTTLNLGTVQLASASCTAPNAAASSLSPSSGPTRGGTTVTITGAGLQNTTGVTFGGVPATGVTAAADGSSVTAIAPASETTGAVPVSVLRPTGNLTAGTFTYVAPAITAVSPPQGSTAGGTQVTLTGTGLLGATGVSFGGTAGTIVGAPTDTSITVTTPARPAGAVAVTAVLPGADATIADGFTYVTPTAPIITGFTPAQGVAAGGTTVTFAGSNLAAVTAVTFGGTAATIVGTPTATSLTVTTLAHAPGPVDVVLSGTGGTTTAPGQYTYLDDGSQATITGISPDTVPTSGGTELTISGTGLAGATGVTVNGVPATLVSVAADSVVATAPASETAGPVTVQVQFPAGERSAGTIDYTTPAITAVDPDSGPAAGGTTLTLTGTGLAPVTEVTIGGAPATVVGTPADTTLTVTTAAHAPATVDVVAVLPGADATAPDAFTYLADGTGATVTGIDPATSPTSGGGTLTVTGSGLDGVTALTIGGQTATDLVVAPDGTTVTATVPATETAGAAPVQLVFPAGTLDAGTLVYAAPAITAVTPSQGPDEGGTDVTLTGTGFTGATDLLLDGESIPFTVASDTELTFTTPAHAAGLVDLTVVLPGLDVTAAGGFAFLLEGVAAVDAVTPAEGPTSGGTTVTVTGANLGSVTEVLFDGVPATIVGTPTAGSLTVTSPAHPAPGPVTLTLTNEGGDSWVPGGFTYLADGTAASVDSLTPAQVPTAGGTTVTITGSGLSGATGILVGGEPAADVVVAADGSSLTFTAPATETPGAAPVVIQFPLGDAAAGDLEYLAPTLDALDPAQGPVSGGTTVTLTGTGLERATGVTFAGTAATGLTVTGPGAITVATPALPAGTVDVLVELPGADAALADAFTYLDDGSGAEVTGLSPDTLPTAGGTVTVTGTGLGGATAVTVGGVTLTGLTVSDTAITGTLPPGETGGAQAVEVVFPAGTVAAGELTLVAPELTAVSPSFGITSGGNTLTLSGSGLTGAEAVLVGGESATVLTASDTELTVTAPAHQPGVVDVVVQFPGADAALPLSYTYLDDGTGATFTGIAPEQVPTSGGVPVTVTGTGLQNAFGVTVGGRAATDVQVNDEGTAITFTVPSAEVAGPATVSVWFPAGAQVAGQLAYLGPEITAITPAEGPASGGTEVTIEGTGLTGATAVRIGGDPATVLANTGTTLRITTPAGTAGPADLVVELDGADATAAGGFTYLEDGSGVEVTDLAPATSSTGGGGTLTVTGTGLDAVTAVTIGGTEATDLAVDGDGTELTVTIPASETAGSAPVVLVLPAGTLDAGELTYVAPTLTDISPAQGPAAGGTGLTLTGTGFTGATEVSIGGVPATFTVASDTEITAPTPAHAPGTVDVVIALPGADATAADGFEYLEDGSGATVTGLAPATTSTAGGGTLTVTGTGLSGATGVTVGGVAAQDLTVAGDGSTITVTIPAADAAGPVAVVIEFPAGTLDAGTLTYVAPAVTGVSPAEGPTGGDTLVTITGTGLSGATGVSFGGAAGIGLTVVSDSELTVRTPSSAAGVVDVVVELPGADVTVTGGYEYLADGTGVVVDGLSPATSPVAGGGTLTVTGSGLDAVTTVTIGGVEATGLTVDGDTLTVTIPASEVTGELPVLLTTPGGDVLAGGLTYTGSTVTGLAPEQGPAGGGTEVTVTGTDLGAVTAVQVDGLPATDVDATGGTVTFTTPAHAVGTVTVVLVQPGLDVTLDGAFTYLDDGSGATVDAIDPDQVPLSGGVTVTLTGTGLSGATGVTVDGVAAEDVVVAEDGTGLTFTAPAGTDPGTATVEVVFPAGALPAGDLTYADDGSQATVGSLTPALVPTHGGDQLVISGSGLDNVTGVRINDIEATGLTVAGDGSSVTVTVPPSELDGAVPVLLTFPAGTVSAGQLGYEPPSITSVTPPQGPDEGGTTVTIDGGNLGPATRVLFDGVPGTAPQVTSPQGPVLFAVPSTLTVVAPEHEPGLVEVTVELPGQDAVLADGYGYLADDGPTVEAIDPGTGPTTGGTEVTLTGTGLDTLSSVTFDGLDATILSASPDTAVVSTPAHDVGPVDVAFTNQDGTTVLPGAFSYDDATGPGGTEDPLTVTAYTPRVGPASGGQTVTITGTGFVPGDTVVTFNGVSAAVTVLDADVLLAVTPANPVGTVPLVVTAGVQQSATLSYQYVADAALPGPPVVTGSDPGTIPSSGGIAVTLGGSGFVPGATSVYLCGQLIPADQVTVSGDGTVLTFTAPPCSTGAQTAIVITPGGTTAVTLTYVGDAAWAVARSVDGLNPWRLATTGAPTGGTPWAALLLVVAGAGLLVIRRAVVRRRARSAIPIR</sequence>
<feature type="domain" description="IPT/TIG" evidence="3">
    <location>
        <begin position="1157"/>
        <end position="1238"/>
    </location>
</feature>
<feature type="domain" description="IPT/TIG" evidence="3">
    <location>
        <begin position="1078"/>
        <end position="1156"/>
    </location>
</feature>
<feature type="domain" description="IPT/TIG" evidence="3">
    <location>
        <begin position="1838"/>
        <end position="1917"/>
    </location>
</feature>
<feature type="domain" description="IPT/TIG" evidence="3">
    <location>
        <begin position="561"/>
        <end position="643"/>
    </location>
</feature>
<keyword evidence="1" id="KW-0732">Signal</keyword>
<dbReference type="PANTHER" id="PTHR46769:SF2">
    <property type="entry name" value="FIBROCYSTIN-L ISOFORM 2 PRECURSOR-RELATED"/>
    <property type="match status" value="1"/>
</dbReference>
<dbReference type="InterPro" id="IPR014756">
    <property type="entry name" value="Ig_E-set"/>
</dbReference>
<reference evidence="4 5" key="1">
    <citation type="submission" date="2020-04" db="EMBL/GenBank/DDBJ databases">
        <title>MicrobeNet Type strains.</title>
        <authorList>
            <person name="Nicholson A.C."/>
        </authorList>
    </citation>
    <scope>NUCLEOTIDE SEQUENCE [LARGE SCALE GENOMIC DNA]</scope>
    <source>
        <strain evidence="4 5">ATCC BAA-788</strain>
    </source>
</reference>
<feature type="domain" description="IPT/TIG" evidence="3">
    <location>
        <begin position="905"/>
        <end position="988"/>
    </location>
</feature>
<dbReference type="GO" id="GO:0005975">
    <property type="term" value="P:carbohydrate metabolic process"/>
    <property type="evidence" value="ECO:0007669"/>
    <property type="project" value="UniProtKB-ARBA"/>
</dbReference>
<feature type="domain" description="IPT/TIG" evidence="3">
    <location>
        <begin position="2370"/>
        <end position="2454"/>
    </location>
</feature>
<feature type="domain" description="IPT/TIG" evidence="3">
    <location>
        <begin position="2189"/>
        <end position="2270"/>
    </location>
</feature>